<accession>A0A4P6ETU5</accession>
<feature type="domain" description="Methyltransferase" evidence="1">
    <location>
        <begin position="69"/>
        <end position="164"/>
    </location>
</feature>
<evidence type="ECO:0000313" key="3">
    <source>
        <dbReference type="Proteomes" id="UP000293568"/>
    </source>
</evidence>
<dbReference type="GO" id="GO:0032259">
    <property type="term" value="P:methylation"/>
    <property type="evidence" value="ECO:0007669"/>
    <property type="project" value="UniProtKB-KW"/>
</dbReference>
<dbReference type="InterPro" id="IPR041698">
    <property type="entry name" value="Methyltransf_25"/>
</dbReference>
<dbReference type="Pfam" id="PF13649">
    <property type="entry name" value="Methyltransf_25"/>
    <property type="match status" value="1"/>
</dbReference>
<evidence type="ECO:0000259" key="1">
    <source>
        <dbReference type="Pfam" id="PF13649"/>
    </source>
</evidence>
<dbReference type="AlphaFoldDB" id="A0A4P6ETU5"/>
<proteinExistence type="predicted"/>
<keyword evidence="2" id="KW-0808">Transferase</keyword>
<organism evidence="2 3">
    <name type="scientific">Paenibacillus protaetiae</name>
    <dbReference type="NCBI Taxonomy" id="2509456"/>
    <lineage>
        <taxon>Bacteria</taxon>
        <taxon>Bacillati</taxon>
        <taxon>Bacillota</taxon>
        <taxon>Bacilli</taxon>
        <taxon>Bacillales</taxon>
        <taxon>Paenibacillaceae</taxon>
        <taxon>Paenibacillus</taxon>
    </lineage>
</organism>
<gene>
    <name evidence="2" type="ORF">ET464_06400</name>
</gene>
<dbReference type="InterPro" id="IPR029063">
    <property type="entry name" value="SAM-dependent_MTases_sf"/>
</dbReference>
<dbReference type="EMBL" id="CP035492">
    <property type="protein sequence ID" value="QAY66076.1"/>
    <property type="molecule type" value="Genomic_DNA"/>
</dbReference>
<keyword evidence="3" id="KW-1185">Reference proteome</keyword>
<dbReference type="SUPFAM" id="SSF53335">
    <property type="entry name" value="S-adenosyl-L-methionine-dependent methyltransferases"/>
    <property type="match status" value="1"/>
</dbReference>
<name>A0A4P6ETU5_9BACL</name>
<keyword evidence="2" id="KW-0489">Methyltransferase</keyword>
<dbReference type="GO" id="GO:0008168">
    <property type="term" value="F:methyltransferase activity"/>
    <property type="evidence" value="ECO:0007669"/>
    <property type="project" value="UniProtKB-KW"/>
</dbReference>
<evidence type="ECO:0000313" key="2">
    <source>
        <dbReference type="EMBL" id="QAY66076.1"/>
    </source>
</evidence>
<dbReference type="Gene3D" id="3.40.50.150">
    <property type="entry name" value="Vaccinia Virus protein VP39"/>
    <property type="match status" value="1"/>
</dbReference>
<dbReference type="KEGG" id="pprt:ET464_06400"/>
<dbReference type="OrthoDB" id="9800454at2"/>
<dbReference type="Proteomes" id="UP000293568">
    <property type="component" value="Chromosome"/>
</dbReference>
<sequence>MECEMKEGEMCVKREYAKEWLDEAELELPELERSLREVWHVNRYLGGNPALYAHMEKMVAKVDGGKVRVLDVATGLADIPVALLNWRGLRGRHVSISCVDIHPQMIALAAKRTSGYPEIEVSEADGTALPYDDNSFHIAICNLALHHLDEQQSVKLLSEMNRVASIGWIVTDLERRRLAYWSAKLLAGLVWRSPVTRHDGPLSVRRSYTASEARELLRQAGIAGASVHKHFPFRLALVGHG</sequence>
<protein>
    <submittedName>
        <fullName evidence="2">Methyltransferase domain-containing protein</fullName>
    </submittedName>
</protein>
<reference evidence="2 3" key="1">
    <citation type="submission" date="2019-01" db="EMBL/GenBank/DDBJ databases">
        <title>Genome sequencing of strain FW100M-2.</title>
        <authorList>
            <person name="Heo J."/>
            <person name="Kim S.-J."/>
            <person name="Kim J.-S."/>
            <person name="Hong S.-B."/>
            <person name="Kwon S.-W."/>
        </authorList>
    </citation>
    <scope>NUCLEOTIDE SEQUENCE [LARGE SCALE GENOMIC DNA]</scope>
    <source>
        <strain evidence="2 3">FW100M-2</strain>
    </source>
</reference>
<dbReference type="CDD" id="cd02440">
    <property type="entry name" value="AdoMet_MTases"/>
    <property type="match status" value="1"/>
</dbReference>